<feature type="compositionally biased region" description="Low complexity" evidence="1">
    <location>
        <begin position="157"/>
        <end position="178"/>
    </location>
</feature>
<dbReference type="PANTHER" id="PTHR46398">
    <property type="entry name" value="ALPHA/BETA-HYDROLASES SUPERFAMILY PROTEIN"/>
    <property type="match status" value="1"/>
</dbReference>
<proteinExistence type="predicted"/>
<accession>D8R4D6</accession>
<protein>
    <submittedName>
        <fullName evidence="2">Uncharacterized protein</fullName>
    </submittedName>
</protein>
<dbReference type="HOGENOM" id="CLU_1513063_0_0_1"/>
<dbReference type="AlphaFoldDB" id="D8R4D6"/>
<gene>
    <name evidence="2" type="ORF">SELMODRAFT_439431</name>
</gene>
<keyword evidence="3" id="KW-1185">Reference proteome</keyword>
<sequence>MSVAIGVPLLRAGRTSDASTSGRPIGAPGRWRYKISLENVVKKTSDLERIVPPYLIYVDHEHRDIVLTIRGLNLRREHDYLVLWDNKLGRQASRQLAQARVDGDGARSLLHGAFQDQRIALQPELTARLCALARMHVSNARASKISILASGWSSMPSGKSVSATSSSAFSEAAGSGKR</sequence>
<dbReference type="Proteomes" id="UP000001514">
    <property type="component" value="Unassembled WGS sequence"/>
</dbReference>
<evidence type="ECO:0000313" key="3">
    <source>
        <dbReference type="Proteomes" id="UP000001514"/>
    </source>
</evidence>
<name>D8R4D6_SELML</name>
<dbReference type="PANTHER" id="PTHR46398:SF7">
    <property type="entry name" value="ALPHA_BETA-HYDROLASES SUPERFAMILY PROTEIN"/>
    <property type="match status" value="1"/>
</dbReference>
<evidence type="ECO:0000256" key="1">
    <source>
        <dbReference type="SAM" id="MobiDB-lite"/>
    </source>
</evidence>
<dbReference type="Gramene" id="EFJ33445">
    <property type="protein sequence ID" value="EFJ33445"/>
    <property type="gene ID" value="SELMODRAFT_439431"/>
</dbReference>
<dbReference type="InParanoid" id="D8R4D6"/>
<dbReference type="EMBL" id="GL377571">
    <property type="protein sequence ID" value="EFJ33445.1"/>
    <property type="molecule type" value="Genomic_DNA"/>
</dbReference>
<reference evidence="2 3" key="1">
    <citation type="journal article" date="2011" name="Science">
        <title>The Selaginella genome identifies genetic changes associated with the evolution of vascular plants.</title>
        <authorList>
            <person name="Banks J.A."/>
            <person name="Nishiyama T."/>
            <person name="Hasebe M."/>
            <person name="Bowman J.L."/>
            <person name="Gribskov M."/>
            <person name="dePamphilis C."/>
            <person name="Albert V.A."/>
            <person name="Aono N."/>
            <person name="Aoyama T."/>
            <person name="Ambrose B.A."/>
            <person name="Ashton N.W."/>
            <person name="Axtell M.J."/>
            <person name="Barker E."/>
            <person name="Barker M.S."/>
            <person name="Bennetzen J.L."/>
            <person name="Bonawitz N.D."/>
            <person name="Chapple C."/>
            <person name="Cheng C."/>
            <person name="Correa L.G."/>
            <person name="Dacre M."/>
            <person name="DeBarry J."/>
            <person name="Dreyer I."/>
            <person name="Elias M."/>
            <person name="Engstrom E.M."/>
            <person name="Estelle M."/>
            <person name="Feng L."/>
            <person name="Finet C."/>
            <person name="Floyd S.K."/>
            <person name="Frommer W.B."/>
            <person name="Fujita T."/>
            <person name="Gramzow L."/>
            <person name="Gutensohn M."/>
            <person name="Harholt J."/>
            <person name="Hattori M."/>
            <person name="Heyl A."/>
            <person name="Hirai T."/>
            <person name="Hiwatashi Y."/>
            <person name="Ishikawa M."/>
            <person name="Iwata M."/>
            <person name="Karol K.G."/>
            <person name="Koehler B."/>
            <person name="Kolukisaoglu U."/>
            <person name="Kubo M."/>
            <person name="Kurata T."/>
            <person name="Lalonde S."/>
            <person name="Li K."/>
            <person name="Li Y."/>
            <person name="Litt A."/>
            <person name="Lyons E."/>
            <person name="Manning G."/>
            <person name="Maruyama T."/>
            <person name="Michael T.P."/>
            <person name="Mikami K."/>
            <person name="Miyazaki S."/>
            <person name="Morinaga S."/>
            <person name="Murata T."/>
            <person name="Mueller-Roeber B."/>
            <person name="Nelson D.R."/>
            <person name="Obara M."/>
            <person name="Oguri Y."/>
            <person name="Olmstead R.G."/>
            <person name="Onodera N."/>
            <person name="Petersen B.L."/>
            <person name="Pils B."/>
            <person name="Prigge M."/>
            <person name="Rensing S.A."/>
            <person name="Riano-Pachon D.M."/>
            <person name="Roberts A.W."/>
            <person name="Sato Y."/>
            <person name="Scheller H.V."/>
            <person name="Schulz B."/>
            <person name="Schulz C."/>
            <person name="Shakirov E.V."/>
            <person name="Shibagaki N."/>
            <person name="Shinohara N."/>
            <person name="Shippen D.E."/>
            <person name="Soerensen I."/>
            <person name="Sotooka R."/>
            <person name="Sugimoto N."/>
            <person name="Sugita M."/>
            <person name="Sumikawa N."/>
            <person name="Tanurdzic M."/>
            <person name="Theissen G."/>
            <person name="Ulvskov P."/>
            <person name="Wakazuki S."/>
            <person name="Weng J.K."/>
            <person name="Willats W.W."/>
            <person name="Wipf D."/>
            <person name="Wolf P.G."/>
            <person name="Yang L."/>
            <person name="Zimmer A.D."/>
            <person name="Zhu Q."/>
            <person name="Mitros T."/>
            <person name="Hellsten U."/>
            <person name="Loque D."/>
            <person name="Otillar R."/>
            <person name="Salamov A."/>
            <person name="Schmutz J."/>
            <person name="Shapiro H."/>
            <person name="Lindquist E."/>
            <person name="Lucas S."/>
            <person name="Rokhsar D."/>
            <person name="Grigoriev I.V."/>
        </authorList>
    </citation>
    <scope>NUCLEOTIDE SEQUENCE [LARGE SCALE GENOMIC DNA]</scope>
</reference>
<dbReference type="eggNOG" id="KOG2088">
    <property type="taxonomic scope" value="Eukaryota"/>
</dbReference>
<organism evidence="3">
    <name type="scientific">Selaginella moellendorffii</name>
    <name type="common">Spikemoss</name>
    <dbReference type="NCBI Taxonomy" id="88036"/>
    <lineage>
        <taxon>Eukaryota</taxon>
        <taxon>Viridiplantae</taxon>
        <taxon>Streptophyta</taxon>
        <taxon>Embryophyta</taxon>
        <taxon>Tracheophyta</taxon>
        <taxon>Lycopodiopsida</taxon>
        <taxon>Selaginellales</taxon>
        <taxon>Selaginellaceae</taxon>
        <taxon>Selaginella</taxon>
    </lineage>
</organism>
<evidence type="ECO:0000313" key="2">
    <source>
        <dbReference type="EMBL" id="EFJ33445.1"/>
    </source>
</evidence>
<dbReference type="KEGG" id="smo:SELMODRAFT_439431"/>
<feature type="region of interest" description="Disordered" evidence="1">
    <location>
        <begin position="153"/>
        <end position="178"/>
    </location>
</feature>